<sequence>MVDELSTGNTSEPNAKKEKEDDLKDEGTIHSNQQRDKQASETKSNQAEEIKTETSRAGYVNIDGSERDNNKNQTNLSDILKEHINNYSDYVEAIKSYMEKQNENKKVDLNNVTARPVAESKVEVDDIIVPQRRKIIDKVKRPTVTKSKKLISMLPSVLQEFLNDDWKTKLKCDPQYMLERIRKEKRYPDHPDTDKYELLLTPAPSFLQRISLAGEFLNKKQLEMWNYNWLHRMQLVGVKTSSDQDLCSMDVVETPGQYRLLERRSERREVTRRVTHIRQLIGILALETARACVGARTEPYLQR</sequence>
<comment type="caution">
    <text evidence="2">The sequence shown here is derived from an EMBL/GenBank/DDBJ whole genome shotgun (WGS) entry which is preliminary data.</text>
</comment>
<dbReference type="EMBL" id="BGZK01000704">
    <property type="protein sequence ID" value="GBP56933.1"/>
    <property type="molecule type" value="Genomic_DNA"/>
</dbReference>
<dbReference type="AlphaFoldDB" id="A0A4C1X197"/>
<keyword evidence="3" id="KW-1185">Reference proteome</keyword>
<proteinExistence type="predicted"/>
<dbReference type="Proteomes" id="UP000299102">
    <property type="component" value="Unassembled WGS sequence"/>
</dbReference>
<feature type="region of interest" description="Disordered" evidence="1">
    <location>
        <begin position="1"/>
        <end position="73"/>
    </location>
</feature>
<evidence type="ECO:0000313" key="2">
    <source>
        <dbReference type="EMBL" id="GBP56933.1"/>
    </source>
</evidence>
<feature type="compositionally biased region" description="Basic and acidic residues" evidence="1">
    <location>
        <begin position="14"/>
        <end position="54"/>
    </location>
</feature>
<accession>A0A4C1X197</accession>
<evidence type="ECO:0000313" key="3">
    <source>
        <dbReference type="Proteomes" id="UP000299102"/>
    </source>
</evidence>
<dbReference type="OrthoDB" id="8118055at2759"/>
<reference evidence="2 3" key="1">
    <citation type="journal article" date="2019" name="Commun. Biol.">
        <title>The bagworm genome reveals a unique fibroin gene that provides high tensile strength.</title>
        <authorList>
            <person name="Kono N."/>
            <person name="Nakamura H."/>
            <person name="Ohtoshi R."/>
            <person name="Tomita M."/>
            <person name="Numata K."/>
            <person name="Arakawa K."/>
        </authorList>
    </citation>
    <scope>NUCLEOTIDE SEQUENCE [LARGE SCALE GENOMIC DNA]</scope>
</reference>
<protein>
    <submittedName>
        <fullName evidence="2">Uncharacterized protein</fullName>
    </submittedName>
</protein>
<name>A0A4C1X197_EUMVA</name>
<feature type="compositionally biased region" description="Polar residues" evidence="1">
    <location>
        <begin position="1"/>
        <end position="13"/>
    </location>
</feature>
<evidence type="ECO:0000256" key="1">
    <source>
        <dbReference type="SAM" id="MobiDB-lite"/>
    </source>
</evidence>
<organism evidence="2 3">
    <name type="scientific">Eumeta variegata</name>
    <name type="common">Bagworm moth</name>
    <name type="synonym">Eumeta japonica</name>
    <dbReference type="NCBI Taxonomy" id="151549"/>
    <lineage>
        <taxon>Eukaryota</taxon>
        <taxon>Metazoa</taxon>
        <taxon>Ecdysozoa</taxon>
        <taxon>Arthropoda</taxon>
        <taxon>Hexapoda</taxon>
        <taxon>Insecta</taxon>
        <taxon>Pterygota</taxon>
        <taxon>Neoptera</taxon>
        <taxon>Endopterygota</taxon>
        <taxon>Lepidoptera</taxon>
        <taxon>Glossata</taxon>
        <taxon>Ditrysia</taxon>
        <taxon>Tineoidea</taxon>
        <taxon>Psychidae</taxon>
        <taxon>Oiketicinae</taxon>
        <taxon>Eumeta</taxon>
    </lineage>
</organism>
<gene>
    <name evidence="2" type="ORF">EVAR_33990_1</name>
</gene>